<keyword evidence="1" id="KW-0378">Hydrolase</keyword>
<reference evidence="1 2" key="1">
    <citation type="submission" date="2017-01" db="EMBL/GenBank/DDBJ databases">
        <title>Genome sequence of Rhodoferax antarcticus ANT.BR, a psychrophilic purple nonsulfur bacterium from an Antarctic microbial mat.</title>
        <authorList>
            <person name="Baker J."/>
            <person name="Riester C."/>
            <person name="Skinner B."/>
            <person name="Newell A."/>
            <person name="Swingley W."/>
            <person name="Madigan M."/>
            <person name="Jung D."/>
            <person name="Asao M."/>
            <person name="Chen M."/>
            <person name="Loughlin P."/>
            <person name="Pan H."/>
            <person name="Lin S."/>
            <person name="Li N."/>
            <person name="Shaw J."/>
            <person name="Prado M."/>
            <person name="Sherman C."/>
            <person name="Li X."/>
            <person name="Tang J."/>
            <person name="Blankenship R."/>
            <person name="Zhao T."/>
            <person name="Touchman J."/>
            <person name="Sattley M."/>
        </authorList>
    </citation>
    <scope>NUCLEOTIDE SEQUENCE [LARGE SCALE GENOMIC DNA]</scope>
    <source>
        <strain evidence="1 2">ANT.BR</strain>
    </source>
</reference>
<dbReference type="SUPFAM" id="SSF109604">
    <property type="entry name" value="HD-domain/PDEase-like"/>
    <property type="match status" value="1"/>
</dbReference>
<organism evidence="1 2">
    <name type="scientific">Rhodoferax antarcticus ANT.BR</name>
    <dbReference type="NCBI Taxonomy" id="1111071"/>
    <lineage>
        <taxon>Bacteria</taxon>
        <taxon>Pseudomonadati</taxon>
        <taxon>Pseudomonadota</taxon>
        <taxon>Betaproteobacteria</taxon>
        <taxon>Burkholderiales</taxon>
        <taxon>Comamonadaceae</taxon>
        <taxon>Rhodoferax</taxon>
    </lineage>
</organism>
<evidence type="ECO:0000313" key="1">
    <source>
        <dbReference type="EMBL" id="OLP04921.1"/>
    </source>
</evidence>
<gene>
    <name evidence="1" type="ORF">BLL52_3740</name>
</gene>
<evidence type="ECO:0000313" key="2">
    <source>
        <dbReference type="Proteomes" id="UP000185911"/>
    </source>
</evidence>
<dbReference type="GO" id="GO:0016787">
    <property type="term" value="F:hydrolase activity"/>
    <property type="evidence" value="ECO:0007669"/>
    <property type="project" value="UniProtKB-KW"/>
</dbReference>
<name>A0A1Q8YA46_9BURK</name>
<accession>A0A1Q8YA46</accession>
<sequence>MPLIVKTEDEYEDLLGQWSDLESGLAVVLTHPDSVQEFSQRIHQYDRWLQDLLKQDADVSLYLLFQLATQSPVGYSASHALVCAVLCDLLATHFAMPRLQRDSLVRAALTMNVAMTVLQDHMATQRSRPTPEQQLVIKAHPDKAAAMLEAKGITDLLWLDVVRRHHLEDVSQEALSMLPAARRLAHILLVVDRYAAMISPRESREGQSAADSARNLLQSQTGNGGAVGQALINSVGFCPPGTFVQLEDGRVAIVTRRTKQANQPDVVVVLDVQGKLSRPPVWHCTSGAGAGIASALLASAVRERINHHLILQMGDTAQAASVI</sequence>
<comment type="caution">
    <text evidence="1">The sequence shown here is derived from an EMBL/GenBank/DDBJ whole genome shotgun (WGS) entry which is preliminary data.</text>
</comment>
<protein>
    <submittedName>
        <fullName evidence="1">Putative metal dependent phosphohydrolase</fullName>
    </submittedName>
</protein>
<dbReference type="EMBL" id="MSYM01000018">
    <property type="protein sequence ID" value="OLP04921.1"/>
    <property type="molecule type" value="Genomic_DNA"/>
</dbReference>
<keyword evidence="2" id="KW-1185">Reference proteome</keyword>
<dbReference type="AlphaFoldDB" id="A0A1Q8YA46"/>
<dbReference type="RefSeq" id="WP_075587840.1">
    <property type="nucleotide sequence ID" value="NZ_MSYM01000018.1"/>
</dbReference>
<dbReference type="Proteomes" id="UP000185911">
    <property type="component" value="Unassembled WGS sequence"/>
</dbReference>
<dbReference type="Gene3D" id="1.10.3210.10">
    <property type="entry name" value="Hypothetical protein af1432"/>
    <property type="match status" value="1"/>
</dbReference>
<proteinExistence type="predicted"/>
<dbReference type="STRING" id="81479.RA876_12550"/>